<feature type="compositionally biased region" description="Polar residues" evidence="1">
    <location>
        <begin position="186"/>
        <end position="203"/>
    </location>
</feature>
<sequence length="440" mass="49264">MRSKECSVSKKKFDLSINRIAKTRKSDASLLFIPRNKYKKLLAEVNSVRQKKLGDLDLKAEKLLKKFDVVTSEGVERLAVSNSAKNLIYIPKEELFAVITKVHLETNHGKLPDMMKCLKTRYKNVGKEAVAAYLQLCQECPKKATRSKKIENNDSPKSQVDDESKENEGARENKIENPKSSDRQSKNNQSPDRNDASEAQNPAISAGAPPKQVRPARQEFVSGSTKPLTAGTRTPQRFEIIDMSACFNCDFNYLAVLRESTTKFVHLKPMRAKSSDELANIITPVFTCFGVPSVLLTSETELIASALETIYSKSPAIPQDIAVEEPPKDKFPGDIESLMFSWVCHNGAPRWHSGLRFVQYVANLTFNKEIDKTPFEAMFGRKGKLGVNTLNLPSEFVIELRPDGDLIIETQKNDSFVDNAKDEVDVDISEMLEVVLTDVS</sequence>
<evidence type="ECO:0000313" key="2">
    <source>
        <dbReference type="EMBL" id="BES89458.1"/>
    </source>
</evidence>
<feature type="region of interest" description="Disordered" evidence="1">
    <location>
        <begin position="144"/>
        <end position="231"/>
    </location>
</feature>
<dbReference type="Proteomes" id="UP001307889">
    <property type="component" value="Chromosome 1"/>
</dbReference>
<dbReference type="EMBL" id="AP028909">
    <property type="protein sequence ID" value="BES89458.1"/>
    <property type="molecule type" value="Genomic_DNA"/>
</dbReference>
<dbReference type="InterPro" id="IPR036397">
    <property type="entry name" value="RNaseH_sf"/>
</dbReference>
<evidence type="ECO:0000256" key="1">
    <source>
        <dbReference type="SAM" id="MobiDB-lite"/>
    </source>
</evidence>
<accession>A0ABN7AAX7</accession>
<feature type="compositionally biased region" description="Basic and acidic residues" evidence="1">
    <location>
        <begin position="148"/>
        <end position="185"/>
    </location>
</feature>
<name>A0ABN7AAX7_9HEMI</name>
<gene>
    <name evidence="2" type="ORF">NTJ_02267</name>
</gene>
<reference evidence="2 3" key="1">
    <citation type="submission" date="2023-09" db="EMBL/GenBank/DDBJ databases">
        <title>Nesidiocoris tenuis whole genome shotgun sequence.</title>
        <authorList>
            <person name="Shibata T."/>
            <person name="Shimoda M."/>
            <person name="Kobayashi T."/>
            <person name="Uehara T."/>
        </authorList>
    </citation>
    <scope>NUCLEOTIDE SEQUENCE [LARGE SCALE GENOMIC DNA]</scope>
    <source>
        <strain evidence="2 3">Japan</strain>
    </source>
</reference>
<proteinExistence type="predicted"/>
<feature type="compositionally biased region" description="Polar residues" evidence="1">
    <location>
        <begin position="221"/>
        <end position="231"/>
    </location>
</feature>
<organism evidence="2 3">
    <name type="scientific">Nesidiocoris tenuis</name>
    <dbReference type="NCBI Taxonomy" id="355587"/>
    <lineage>
        <taxon>Eukaryota</taxon>
        <taxon>Metazoa</taxon>
        <taxon>Ecdysozoa</taxon>
        <taxon>Arthropoda</taxon>
        <taxon>Hexapoda</taxon>
        <taxon>Insecta</taxon>
        <taxon>Pterygota</taxon>
        <taxon>Neoptera</taxon>
        <taxon>Paraneoptera</taxon>
        <taxon>Hemiptera</taxon>
        <taxon>Heteroptera</taxon>
        <taxon>Panheteroptera</taxon>
        <taxon>Cimicomorpha</taxon>
        <taxon>Miridae</taxon>
        <taxon>Dicyphina</taxon>
        <taxon>Nesidiocoris</taxon>
    </lineage>
</organism>
<protein>
    <recommendedName>
        <fullName evidence="4">Integrase zinc-binding domain-containing protein</fullName>
    </recommendedName>
</protein>
<dbReference type="Gene3D" id="3.30.420.10">
    <property type="entry name" value="Ribonuclease H-like superfamily/Ribonuclease H"/>
    <property type="match status" value="1"/>
</dbReference>
<keyword evidence="3" id="KW-1185">Reference proteome</keyword>
<evidence type="ECO:0000313" key="3">
    <source>
        <dbReference type="Proteomes" id="UP001307889"/>
    </source>
</evidence>
<evidence type="ECO:0008006" key="4">
    <source>
        <dbReference type="Google" id="ProtNLM"/>
    </source>
</evidence>